<organism evidence="1 2">
    <name type="scientific">Ophiobolus disseminans</name>
    <dbReference type="NCBI Taxonomy" id="1469910"/>
    <lineage>
        <taxon>Eukaryota</taxon>
        <taxon>Fungi</taxon>
        <taxon>Dikarya</taxon>
        <taxon>Ascomycota</taxon>
        <taxon>Pezizomycotina</taxon>
        <taxon>Dothideomycetes</taxon>
        <taxon>Pleosporomycetidae</taxon>
        <taxon>Pleosporales</taxon>
        <taxon>Pleosporineae</taxon>
        <taxon>Phaeosphaeriaceae</taxon>
        <taxon>Ophiobolus</taxon>
    </lineage>
</organism>
<sequence>KDKALKEICTEVASTISTSLIPLIQNDSTAHARLVKLKAYIAPSDPLRRRELCAKYDALRALRPRNTSIDK</sequence>
<dbReference type="OrthoDB" id="3798177at2759"/>
<reference evidence="1" key="1">
    <citation type="journal article" date="2020" name="Stud. Mycol.">
        <title>101 Dothideomycetes genomes: a test case for predicting lifestyles and emergence of pathogens.</title>
        <authorList>
            <person name="Haridas S."/>
            <person name="Albert R."/>
            <person name="Binder M."/>
            <person name="Bloem J."/>
            <person name="Labutti K."/>
            <person name="Salamov A."/>
            <person name="Andreopoulos B."/>
            <person name="Baker S."/>
            <person name="Barry K."/>
            <person name="Bills G."/>
            <person name="Bluhm B."/>
            <person name="Cannon C."/>
            <person name="Castanera R."/>
            <person name="Culley D."/>
            <person name="Daum C."/>
            <person name="Ezra D."/>
            <person name="Gonzalez J."/>
            <person name="Henrissat B."/>
            <person name="Kuo A."/>
            <person name="Liang C."/>
            <person name="Lipzen A."/>
            <person name="Lutzoni F."/>
            <person name="Magnuson J."/>
            <person name="Mondo S."/>
            <person name="Nolan M."/>
            <person name="Ohm R."/>
            <person name="Pangilinan J."/>
            <person name="Park H.-J."/>
            <person name="Ramirez L."/>
            <person name="Alfaro M."/>
            <person name="Sun H."/>
            <person name="Tritt A."/>
            <person name="Yoshinaga Y."/>
            <person name="Zwiers L.-H."/>
            <person name="Turgeon B."/>
            <person name="Goodwin S."/>
            <person name="Spatafora J."/>
            <person name="Crous P."/>
            <person name="Grigoriev I."/>
        </authorList>
    </citation>
    <scope>NUCLEOTIDE SEQUENCE</scope>
    <source>
        <strain evidence="1">CBS 113818</strain>
    </source>
</reference>
<evidence type="ECO:0000313" key="2">
    <source>
        <dbReference type="Proteomes" id="UP000799424"/>
    </source>
</evidence>
<evidence type="ECO:0000313" key="1">
    <source>
        <dbReference type="EMBL" id="KAF2828253.1"/>
    </source>
</evidence>
<name>A0A6A7A528_9PLEO</name>
<gene>
    <name evidence="1" type="ORF">CC86DRAFT_288848</name>
</gene>
<keyword evidence="2" id="KW-1185">Reference proteome</keyword>
<accession>A0A6A7A528</accession>
<protein>
    <submittedName>
        <fullName evidence="1">Uncharacterized protein</fullName>
    </submittedName>
</protein>
<dbReference type="Proteomes" id="UP000799424">
    <property type="component" value="Unassembled WGS sequence"/>
</dbReference>
<feature type="non-terminal residue" evidence="1">
    <location>
        <position position="1"/>
    </location>
</feature>
<dbReference type="AlphaFoldDB" id="A0A6A7A528"/>
<proteinExistence type="predicted"/>
<dbReference type="EMBL" id="MU006223">
    <property type="protein sequence ID" value="KAF2828253.1"/>
    <property type="molecule type" value="Genomic_DNA"/>
</dbReference>